<gene>
    <name evidence="2" type="ORF">SAMN04488056_108151</name>
</gene>
<dbReference type="OrthoDB" id="9806532at2"/>
<feature type="transmembrane region" description="Helical" evidence="1">
    <location>
        <begin position="12"/>
        <end position="30"/>
    </location>
</feature>
<dbReference type="InterPro" id="IPR001036">
    <property type="entry name" value="Acrflvin-R"/>
</dbReference>
<dbReference type="Pfam" id="PF00873">
    <property type="entry name" value="ACR_tran"/>
    <property type="match status" value="1"/>
</dbReference>
<protein>
    <submittedName>
        <fullName evidence="2">Multidrug efflux pump subunit AcrB</fullName>
    </submittedName>
</protein>
<keyword evidence="1" id="KW-0472">Membrane</keyword>
<dbReference type="PANTHER" id="PTHR32063:SF33">
    <property type="entry name" value="RND SUPERFAMILY EFFLUX PUMP PERMEASE COMPONENT"/>
    <property type="match status" value="1"/>
</dbReference>
<keyword evidence="1" id="KW-1133">Transmembrane helix</keyword>
<dbReference type="SUPFAM" id="SSF82693">
    <property type="entry name" value="Multidrug efflux transporter AcrB pore domain, PN1, PN2, PC1 and PC2 subdomains"/>
    <property type="match status" value="2"/>
</dbReference>
<feature type="transmembrane region" description="Helical" evidence="1">
    <location>
        <begin position="520"/>
        <end position="539"/>
    </location>
</feature>
<feature type="transmembrane region" description="Helical" evidence="1">
    <location>
        <begin position="451"/>
        <end position="475"/>
    </location>
</feature>
<dbReference type="Gene3D" id="3.30.70.1320">
    <property type="entry name" value="Multidrug efflux transporter AcrB pore domain like"/>
    <property type="match status" value="1"/>
</dbReference>
<feature type="transmembrane region" description="Helical" evidence="1">
    <location>
        <begin position="920"/>
        <end position="941"/>
    </location>
</feature>
<dbReference type="Proteomes" id="UP000199236">
    <property type="component" value="Unassembled WGS sequence"/>
</dbReference>
<dbReference type="RefSeq" id="WP_090073734.1">
    <property type="nucleotide sequence ID" value="NZ_FOVR01000008.1"/>
</dbReference>
<feature type="transmembrane region" description="Helical" evidence="1">
    <location>
        <begin position="961"/>
        <end position="982"/>
    </location>
</feature>
<dbReference type="Gene3D" id="3.30.70.1430">
    <property type="entry name" value="Multidrug efflux transporter AcrB pore domain"/>
    <property type="match status" value="2"/>
</dbReference>
<dbReference type="SUPFAM" id="SSF82714">
    <property type="entry name" value="Multidrug efflux transporter AcrB TolC docking domain, DN and DC subdomains"/>
    <property type="match status" value="2"/>
</dbReference>
<dbReference type="STRING" id="655353.SAMN04488056_108151"/>
<accession>A0A1I5IBG1</accession>
<dbReference type="InterPro" id="IPR027463">
    <property type="entry name" value="AcrB_DN_DC_subdom"/>
</dbReference>
<feature type="transmembrane region" description="Helical" evidence="1">
    <location>
        <begin position="994"/>
        <end position="1020"/>
    </location>
</feature>
<feature type="transmembrane region" description="Helical" evidence="1">
    <location>
        <begin position="865"/>
        <end position="882"/>
    </location>
</feature>
<feature type="transmembrane region" description="Helical" evidence="1">
    <location>
        <begin position="328"/>
        <end position="347"/>
    </location>
</feature>
<dbReference type="SUPFAM" id="SSF82866">
    <property type="entry name" value="Multidrug efflux transporter AcrB transmembrane domain"/>
    <property type="match status" value="2"/>
</dbReference>
<organism evidence="2 3">
    <name type="scientific">Cohaesibacter marisflavi</name>
    <dbReference type="NCBI Taxonomy" id="655353"/>
    <lineage>
        <taxon>Bacteria</taxon>
        <taxon>Pseudomonadati</taxon>
        <taxon>Pseudomonadota</taxon>
        <taxon>Alphaproteobacteria</taxon>
        <taxon>Hyphomicrobiales</taxon>
        <taxon>Cohaesibacteraceae</taxon>
    </lineage>
</organism>
<proteinExistence type="predicted"/>
<dbReference type="PANTHER" id="PTHR32063">
    <property type="match status" value="1"/>
</dbReference>
<evidence type="ECO:0000313" key="3">
    <source>
        <dbReference type="Proteomes" id="UP000199236"/>
    </source>
</evidence>
<dbReference type="GO" id="GO:0005886">
    <property type="term" value="C:plasma membrane"/>
    <property type="evidence" value="ECO:0007669"/>
    <property type="project" value="TreeGrafter"/>
</dbReference>
<dbReference type="GO" id="GO:0042910">
    <property type="term" value="F:xenobiotic transmembrane transporter activity"/>
    <property type="evidence" value="ECO:0007669"/>
    <property type="project" value="TreeGrafter"/>
</dbReference>
<dbReference type="Gene3D" id="3.30.2090.10">
    <property type="entry name" value="Multidrug efflux transporter AcrB TolC docking domain, DN and DC subdomains"/>
    <property type="match status" value="2"/>
</dbReference>
<feature type="transmembrane region" description="Helical" evidence="1">
    <location>
        <begin position="424"/>
        <end position="444"/>
    </location>
</feature>
<feature type="transmembrane region" description="Helical" evidence="1">
    <location>
        <begin position="888"/>
        <end position="913"/>
    </location>
</feature>
<reference evidence="2 3" key="1">
    <citation type="submission" date="2016-10" db="EMBL/GenBank/DDBJ databases">
        <authorList>
            <person name="de Groot N.N."/>
        </authorList>
    </citation>
    <scope>NUCLEOTIDE SEQUENCE [LARGE SCALE GENOMIC DNA]</scope>
    <source>
        <strain evidence="2 3">CGMCC 1.9157</strain>
    </source>
</reference>
<evidence type="ECO:0000256" key="1">
    <source>
        <dbReference type="SAM" id="Phobius"/>
    </source>
</evidence>
<sequence length="1030" mass="111614">MIRYFAKHPTAANLLMVGILLIGILALPKLQRDTFPATDPTQVEVRVSYPGATALDVEEAVCLRFEEALGVIPDKLEMTCEARENLAIAVVTMIEGRDFDTFYNDIKSEIEAITGFPANVERPTVTKMERTATISTIAITGIDDPGALFAYADKVLSRVMRNKQIAQATMKGFADPLIDIRVSETALRDLGLSITDVANAIKVQSVDLPAGTLETKSGDLVLRYADQRRKPREFAELVIKSSDDGGIVRLKDIATVTKTFEFAEDKVTFNGQRAALIEIAKTPNQDTLKIKTLIDTILESERASAPPGVSLDISQDVSPNIVDRLRILTDNGIQGLVLVFLTMWVFFSLRYSFWVAMGLPVSFLGAIFAMQGLGYTLNTMTMVGLIVSTGLLMDDAIVISENIGARLKRGESELEAAVNGTRQVLPSVISSFLTTILIVGPLALMAGKIGAVLKVLPVILVITLAISLIEAFLILPSHLYHSLKNQGSKKQSRFHAAFERGFERFRTGIFGPMIDWAVSWRYLTTGFIIALLILSFGAFSSGMLKFRSFPNLESDTIQARILMPQGTPLSETELAVQQVVKALDKVNADFAPMQKDGKDLVNNVLVYYGINADANEKGPHLATISADLLRAQDREGSLQEMLSKWRKYTGPVPGSLAMKFTDKERGVAGNAIDIRLRGSNLEQIKQAGNDLKAFLYNYEGVVDVLDDLRPGKPEYIVKLHDDAGGLGLTAKSVSEELRAVVQGNTGLEIQTGRYGVDVRVRLAEGAIDSRGGINSIYVTATDGSKIPLSTVADVTESRGYARINRVDGLRTVTIQGSIKPKVVNARELMMEVKTGFVPQLKKAYPAVSVAFNGQGKEAATTGGSLLTNFYIGLAFVFILLSFQFRSYVLPFVVLAAIPLGAIGMVIGHLLMGLDISIPSLVGLATLSGVVVNNSILLVSFIHEEMAAGHDPLQATKQAAKARLRAVVMTSLTTIAGLLPLLSETSTQAQFLIPLVNSLAFGLLTATVLSLFLVPSLFAILTDFGYGKKKA</sequence>
<dbReference type="Gene3D" id="3.30.70.1440">
    <property type="entry name" value="Multidrug efflux transporter AcrB pore domain"/>
    <property type="match status" value="1"/>
</dbReference>
<evidence type="ECO:0000313" key="2">
    <source>
        <dbReference type="EMBL" id="SFO57516.1"/>
    </source>
</evidence>
<dbReference type="AlphaFoldDB" id="A0A1I5IBG1"/>
<keyword evidence="3" id="KW-1185">Reference proteome</keyword>
<name>A0A1I5IBG1_9HYPH</name>
<dbReference type="Gene3D" id="1.20.1640.10">
    <property type="entry name" value="Multidrug efflux transporter AcrB transmembrane domain"/>
    <property type="match status" value="2"/>
</dbReference>
<dbReference type="EMBL" id="FOVR01000008">
    <property type="protein sequence ID" value="SFO57516.1"/>
    <property type="molecule type" value="Genomic_DNA"/>
</dbReference>
<keyword evidence="1" id="KW-0812">Transmembrane</keyword>
<dbReference type="PRINTS" id="PR00702">
    <property type="entry name" value="ACRIFLAVINRP"/>
</dbReference>